<dbReference type="SUPFAM" id="SSF57667">
    <property type="entry name" value="beta-beta-alpha zinc fingers"/>
    <property type="match status" value="1"/>
</dbReference>
<dbReference type="Pfam" id="PF12874">
    <property type="entry name" value="zf-met"/>
    <property type="match status" value="1"/>
</dbReference>
<evidence type="ECO:0000259" key="3">
    <source>
        <dbReference type="SMART" id="SM00451"/>
    </source>
</evidence>
<proteinExistence type="predicted"/>
<dbReference type="GO" id="GO:0008270">
    <property type="term" value="F:zinc ion binding"/>
    <property type="evidence" value="ECO:0007669"/>
    <property type="project" value="InterPro"/>
</dbReference>
<evidence type="ECO:0000313" key="4">
    <source>
        <dbReference type="Ensembl" id="ENSMMDP00005031235.1"/>
    </source>
</evidence>
<feature type="region of interest" description="Disordered" evidence="2">
    <location>
        <begin position="61"/>
        <end position="117"/>
    </location>
</feature>
<feature type="coiled-coil region" evidence="1">
    <location>
        <begin position="357"/>
        <end position="406"/>
    </location>
</feature>
<dbReference type="Gene3D" id="3.30.160.60">
    <property type="entry name" value="Classic Zinc Finger"/>
    <property type="match status" value="1"/>
</dbReference>
<dbReference type="Proteomes" id="UP000472263">
    <property type="component" value="Chromosome 6"/>
</dbReference>
<reference evidence="4" key="2">
    <citation type="submission" date="2025-08" db="UniProtKB">
        <authorList>
            <consortium name="Ensembl"/>
        </authorList>
    </citation>
    <scope>IDENTIFICATION</scope>
</reference>
<evidence type="ECO:0000256" key="1">
    <source>
        <dbReference type="SAM" id="Coils"/>
    </source>
</evidence>
<feature type="compositionally biased region" description="Basic and acidic residues" evidence="2">
    <location>
        <begin position="682"/>
        <end position="702"/>
    </location>
</feature>
<evidence type="ECO:0000313" key="5">
    <source>
        <dbReference type="Proteomes" id="UP000472263"/>
    </source>
</evidence>
<organism evidence="4 5">
    <name type="scientific">Myripristis murdjan</name>
    <name type="common">pinecone soldierfish</name>
    <dbReference type="NCBI Taxonomy" id="586833"/>
    <lineage>
        <taxon>Eukaryota</taxon>
        <taxon>Metazoa</taxon>
        <taxon>Chordata</taxon>
        <taxon>Craniata</taxon>
        <taxon>Vertebrata</taxon>
        <taxon>Euteleostomi</taxon>
        <taxon>Actinopterygii</taxon>
        <taxon>Neopterygii</taxon>
        <taxon>Teleostei</taxon>
        <taxon>Neoteleostei</taxon>
        <taxon>Acanthomorphata</taxon>
        <taxon>Holocentriformes</taxon>
        <taxon>Holocentridae</taxon>
        <taxon>Myripristis</taxon>
    </lineage>
</organism>
<dbReference type="Pfam" id="PF16501">
    <property type="entry name" value="SCAPER_N"/>
    <property type="match status" value="1"/>
</dbReference>
<feature type="domain" description="U1-type" evidence="3">
    <location>
        <begin position="722"/>
        <end position="756"/>
    </location>
</feature>
<dbReference type="InterPro" id="IPR036236">
    <property type="entry name" value="Znf_C2H2_sf"/>
</dbReference>
<feature type="region of interest" description="Disordered" evidence="2">
    <location>
        <begin position="304"/>
        <end position="355"/>
    </location>
</feature>
<accession>A0A667YLD2</accession>
<dbReference type="PANTHER" id="PTHR31434">
    <property type="entry name" value="S PHASE CYCLIN A-ASSOCIATED PROTEIN IN THE ENDOPLASMIC RETICULUM"/>
    <property type="match status" value="1"/>
</dbReference>
<feature type="region of interest" description="Disordered" evidence="2">
    <location>
        <begin position="252"/>
        <end position="289"/>
    </location>
</feature>
<dbReference type="SMART" id="SM00451">
    <property type="entry name" value="ZnF_U1"/>
    <property type="match status" value="1"/>
</dbReference>
<dbReference type="InterPro" id="IPR003604">
    <property type="entry name" value="Matrin/U1-like-C_Znf_C2H2"/>
</dbReference>
<keyword evidence="5" id="KW-1185">Reference proteome</keyword>
<protein>
    <submittedName>
        <fullName evidence="4">S-phase cyclin A-associated protein in the ER</fullName>
    </submittedName>
</protein>
<dbReference type="GO" id="GO:0003676">
    <property type="term" value="F:nucleic acid binding"/>
    <property type="evidence" value="ECO:0007669"/>
    <property type="project" value="InterPro"/>
</dbReference>
<dbReference type="GeneTree" id="ENSGT00390000011159"/>
<gene>
    <name evidence="4" type="primary">SCAPER</name>
    <name evidence="4" type="synonym">scaper</name>
</gene>
<feature type="region of interest" description="Disordered" evidence="2">
    <location>
        <begin position="635"/>
        <end position="660"/>
    </location>
</feature>
<keyword evidence="1" id="KW-0175">Coiled coil</keyword>
<reference evidence="4" key="1">
    <citation type="submission" date="2019-06" db="EMBL/GenBank/DDBJ databases">
        <authorList>
            <consortium name="Wellcome Sanger Institute Data Sharing"/>
        </authorList>
    </citation>
    <scope>NUCLEOTIDE SEQUENCE [LARGE SCALE GENOMIC DNA]</scope>
</reference>
<dbReference type="Ensembl" id="ENSMMDT00005031943.1">
    <property type="protein sequence ID" value="ENSMMDP00005031235.1"/>
    <property type="gene ID" value="ENSMMDG00005013743.1"/>
</dbReference>
<feature type="coiled-coil region" evidence="1">
    <location>
        <begin position="473"/>
        <end position="525"/>
    </location>
</feature>
<dbReference type="FunFam" id="3.30.160.60:FF:000680">
    <property type="entry name" value="S phase cyclin A-associated protein in the endoplasmic reticulum"/>
    <property type="match status" value="1"/>
</dbReference>
<feature type="compositionally biased region" description="Low complexity" evidence="2">
    <location>
        <begin position="312"/>
        <end position="326"/>
    </location>
</feature>
<dbReference type="PANTHER" id="PTHR31434:SF2">
    <property type="entry name" value="S PHASE CYCLIN A-ASSOCIATED PROTEIN IN THE ENDOPLASMIC RETICULUM"/>
    <property type="match status" value="1"/>
</dbReference>
<dbReference type="InterPro" id="IPR013087">
    <property type="entry name" value="Znf_C2H2_type"/>
</dbReference>
<dbReference type="InterPro" id="IPR032446">
    <property type="entry name" value="SCAPER_N"/>
</dbReference>
<reference evidence="4" key="3">
    <citation type="submission" date="2025-09" db="UniProtKB">
        <authorList>
            <consortium name="Ensembl"/>
        </authorList>
    </citation>
    <scope>IDENTIFICATION</scope>
</reference>
<evidence type="ECO:0000256" key="2">
    <source>
        <dbReference type="SAM" id="MobiDB-lite"/>
    </source>
</evidence>
<feature type="region of interest" description="Disordered" evidence="2">
    <location>
        <begin position="682"/>
        <end position="717"/>
    </location>
</feature>
<name>A0A667YLD2_9TELE</name>
<sequence length="1306" mass="147967">ECLCDMGREREHSRIITLIGIYMKASFQRSNSHDKVRKIVAEEGRAARNLIAWSVPLENKEEEAKSKSNSSSSSRGQRINSGLHRNKKQNTGVENKGTAGSLLDKGAEKSPTKARQPRKVDLRARYWAFLFDNLRRAVDEIYVTCESDQSVVECKEVLMMLDNYVRDFKALIDWIQLQEKLEKTDAQNRPTSLAWEVRKMSPGRHVMPSPSSDRIVASPSARRSLSFGGPPPTLAAARLTGPSWADRVKCTQSLPNSGQPATCPVEKPGKKDAEGWETVQRGRPARPRSAAIVAKVSPVLAHVTPKQDSAKESQSQLLPQEEQQLCPPCPQDKDGAQTDSEQPVPVEPGPMEKPQSMAEVLAKKEELADRLERANEEAIASAIAEEEQLTREIQAENNDLETDNESDFSASIGNGSCGLNMDWSDMLADYDAREPWRQSTSWGDMVEEEPARPPGHGIHMHEKLSSPSRKRTIAESKKKHEEKQLKAQQLRDKLREEKTHKLQKLLEREKEVRKWKEELLDQRRRMMEEKLLHAEFKRELQLQAIVKKAQEEEAKVNEIAFINTLEAQNKRHDVLAKLNEYEQRLNELQEERQRRQEEKQARDEAVQERKRALEAERQARVEELLMRRKEQEARIEQQRQEKERAREDAARERARDREERLAALSAAQQEAMEELQKKIQMKHDESSRRHMEQIEQRKEKAAELSSGRHANTDYAPKLTPYERKKQCSLCNVVITSEVHLFSHTKGKRHQQAVRDSSSIQGRELSDEEVEHLSLKKYIVDIVTDSSVSSESIKDGEERQKARKKAKKLRARMNSRAKEYEMSVEAKTQVPDSPYKAKLQRLVKDLLKQLQGQDSGHWANNKVSGLDRTLGEISRILEKQNNADQVAFQVGGGLSALEQILQVVTAASTPTAAPRIPLKSLCAAVNTYYLACSRCPLNCSYVLFSNKIALLMDLLLHQLTLYVPDEDKSIFGRSMNKQVFEGLTTGLLQTSATILGFLWPNMSESEQGENSRICSPDAKAKNSATESFNTRAQDLISYVVNMGLIDKLYGCFLSVQGPVDECPKMSAFLQQASALLHTCLFLSLLQSTDLVGVVHTLYCILLHSSLPESAAQSPQEPYAPGVIQVALQGIRFLNSFALLDLSAFQSVLGAEGLSLAFRHIVSSLLWYCTQHSSEELLHEVIICVGYFTVNHPDNQVIVQSGRQPSVLQKLCQLPFQYFSHPRLIRVLFPSLISACYNNPQNKVILQQEMSCVLLATFIQDCASSEKDPDNKAKQGVFQPLDYCELSNRFPRDQWDSALQFFLKKQEE</sequence>